<dbReference type="GO" id="GO:0016787">
    <property type="term" value="F:hydrolase activity"/>
    <property type="evidence" value="ECO:0007669"/>
    <property type="project" value="UniProtKB-KW"/>
</dbReference>
<accession>A0A3A9JKH7</accession>
<sequence>MTLLPRPAPSPPPATRTGTLLLGAAAALGAMALFNHAASRAAERRHPPRGRFLRVHGLDLHYLEQGDSAAPVVVLIHGNGAMAEDFAASGLLDRLAARHRVLAFDRPGFGHTRRPRGRVWSASAQAALLLEALRRLGVTKPVLVGHSWGVLVALAMALRGGAGALVLLGGYMLPRPRLDVLPPSLLALPLLGSLLSHTVAPLLSRPMLPALLRRIFAPRPVTQGFRTGFPTELVLRPGALRASGGDTALMIPSAATLAPHYGGLDLPITILAGTGDRMVDTASQSAAFHRHLPHSRFLPLEDAGHMIHHTHTEVVAEAIESAAAPPPPG</sequence>
<gene>
    <name evidence="3" type="ORF">D6Z83_10190</name>
    <name evidence="4" type="ORF">EBE87_02785</name>
</gene>
<evidence type="ECO:0000313" key="4">
    <source>
        <dbReference type="EMBL" id="RMI27309.1"/>
    </source>
</evidence>
<dbReference type="Pfam" id="PF00561">
    <property type="entry name" value="Abhydrolase_1"/>
    <property type="match status" value="1"/>
</dbReference>
<dbReference type="PANTHER" id="PTHR43798:SF33">
    <property type="entry name" value="HYDROLASE, PUTATIVE (AFU_ORTHOLOGUE AFUA_2G14860)-RELATED"/>
    <property type="match status" value="1"/>
</dbReference>
<feature type="transmembrane region" description="Helical" evidence="1">
    <location>
        <begin position="150"/>
        <end position="173"/>
    </location>
</feature>
<dbReference type="Proteomes" id="UP000278036">
    <property type="component" value="Unassembled WGS sequence"/>
</dbReference>
<dbReference type="InterPro" id="IPR000073">
    <property type="entry name" value="AB_hydrolase_1"/>
</dbReference>
<dbReference type="Gene3D" id="3.40.50.1820">
    <property type="entry name" value="alpha/beta hydrolase"/>
    <property type="match status" value="1"/>
</dbReference>
<organism evidence="3 6">
    <name type="scientific">Teichococcus wenyumeiae</name>
    <dbReference type="NCBI Taxonomy" id="2478470"/>
    <lineage>
        <taxon>Bacteria</taxon>
        <taxon>Pseudomonadati</taxon>
        <taxon>Pseudomonadota</taxon>
        <taxon>Alphaproteobacteria</taxon>
        <taxon>Acetobacterales</taxon>
        <taxon>Roseomonadaceae</taxon>
        <taxon>Roseomonas</taxon>
    </lineage>
</organism>
<keyword evidence="1" id="KW-0812">Transmembrane</keyword>
<dbReference type="OrthoDB" id="9815441at2"/>
<dbReference type="Proteomes" id="UP000274097">
    <property type="component" value="Unassembled WGS sequence"/>
</dbReference>
<evidence type="ECO:0000256" key="1">
    <source>
        <dbReference type="SAM" id="Phobius"/>
    </source>
</evidence>
<dbReference type="InParanoid" id="A0A3A9JKH7"/>
<dbReference type="EMBL" id="RAQU01000048">
    <property type="protein sequence ID" value="RKK04296.1"/>
    <property type="molecule type" value="Genomic_DNA"/>
</dbReference>
<reference evidence="3 6" key="1">
    <citation type="submission" date="2018-09" db="EMBL/GenBank/DDBJ databases">
        <title>Roseomonas sp. nov., isolated from feces of Tibetan antelopes in the Qinghai-Tibet plateau, China.</title>
        <authorList>
            <person name="Tian Z."/>
        </authorList>
    </citation>
    <scope>NUCLEOTIDE SEQUENCE [LARGE SCALE GENOMIC DNA]</scope>
    <source>
        <strain evidence="4 5">Z23</strain>
        <strain evidence="3 6">Z24</strain>
    </source>
</reference>
<feature type="transmembrane region" description="Helical" evidence="1">
    <location>
        <begin position="20"/>
        <end position="38"/>
    </location>
</feature>
<dbReference type="GO" id="GO:0016020">
    <property type="term" value="C:membrane"/>
    <property type="evidence" value="ECO:0007669"/>
    <property type="project" value="TreeGrafter"/>
</dbReference>
<dbReference type="EMBL" id="RFLX01000001">
    <property type="protein sequence ID" value="RMI27309.1"/>
    <property type="molecule type" value="Genomic_DNA"/>
</dbReference>
<dbReference type="SUPFAM" id="SSF53474">
    <property type="entry name" value="alpha/beta-Hydrolases"/>
    <property type="match status" value="1"/>
</dbReference>
<evidence type="ECO:0000259" key="2">
    <source>
        <dbReference type="Pfam" id="PF00561"/>
    </source>
</evidence>
<feature type="transmembrane region" description="Helical" evidence="1">
    <location>
        <begin position="185"/>
        <end position="204"/>
    </location>
</feature>
<dbReference type="PANTHER" id="PTHR43798">
    <property type="entry name" value="MONOACYLGLYCEROL LIPASE"/>
    <property type="match status" value="1"/>
</dbReference>
<dbReference type="PRINTS" id="PR00111">
    <property type="entry name" value="ABHYDROLASE"/>
</dbReference>
<comment type="caution">
    <text evidence="3">The sequence shown here is derived from an EMBL/GenBank/DDBJ whole genome shotgun (WGS) entry which is preliminary data.</text>
</comment>
<keyword evidence="5" id="KW-1185">Reference proteome</keyword>
<name>A0A3A9JKH7_9PROT</name>
<dbReference type="RefSeq" id="WP_120638212.1">
    <property type="nucleotide sequence ID" value="NZ_RAQU01000048.1"/>
</dbReference>
<keyword evidence="1" id="KW-0472">Membrane</keyword>
<evidence type="ECO:0000313" key="6">
    <source>
        <dbReference type="Proteomes" id="UP000278036"/>
    </source>
</evidence>
<evidence type="ECO:0000313" key="5">
    <source>
        <dbReference type="Proteomes" id="UP000274097"/>
    </source>
</evidence>
<keyword evidence="3" id="KW-0378">Hydrolase</keyword>
<dbReference type="InterPro" id="IPR050266">
    <property type="entry name" value="AB_hydrolase_sf"/>
</dbReference>
<protein>
    <submittedName>
        <fullName evidence="4">Alpha/beta fold hydrolase</fullName>
    </submittedName>
    <submittedName>
        <fullName evidence="3">Alpha/beta hydrolase</fullName>
    </submittedName>
</protein>
<dbReference type="InterPro" id="IPR029058">
    <property type="entry name" value="AB_hydrolase_fold"/>
</dbReference>
<proteinExistence type="predicted"/>
<dbReference type="AlphaFoldDB" id="A0A3A9JKH7"/>
<evidence type="ECO:0000313" key="3">
    <source>
        <dbReference type="EMBL" id="RKK04296.1"/>
    </source>
</evidence>
<feature type="domain" description="AB hydrolase-1" evidence="2">
    <location>
        <begin position="71"/>
        <end position="311"/>
    </location>
</feature>
<keyword evidence="1" id="KW-1133">Transmembrane helix</keyword>